<dbReference type="EMBL" id="JACPRF010000156">
    <property type="protein sequence ID" value="MBI2876221.1"/>
    <property type="molecule type" value="Genomic_DNA"/>
</dbReference>
<accession>A0A932CMN7</accession>
<reference evidence="1" key="1">
    <citation type="submission" date="2020-07" db="EMBL/GenBank/DDBJ databases">
        <title>Huge and variable diversity of episymbiotic CPR bacteria and DPANN archaea in groundwater ecosystems.</title>
        <authorList>
            <person name="He C.Y."/>
            <person name="Keren R."/>
            <person name="Whittaker M."/>
            <person name="Farag I.F."/>
            <person name="Doudna J."/>
            <person name="Cate J.H.D."/>
            <person name="Banfield J.F."/>
        </authorList>
    </citation>
    <scope>NUCLEOTIDE SEQUENCE</scope>
    <source>
        <strain evidence="1">NC_groundwater_672_Ag_B-0.1um_62_36</strain>
    </source>
</reference>
<gene>
    <name evidence="1" type="ORF">HYY20_05005</name>
</gene>
<dbReference type="InterPro" id="IPR029044">
    <property type="entry name" value="Nucleotide-diphossugar_trans"/>
</dbReference>
<protein>
    <submittedName>
        <fullName evidence="1">3-deoxy-manno-octulosonate cytidylyltransferase</fullName>
    </submittedName>
</protein>
<sequence>LEQLRALEHGYRIKVVTTHYQGIGVDTPADLEKAERFLREEDG</sequence>
<evidence type="ECO:0000313" key="1">
    <source>
        <dbReference type="EMBL" id="MBI2876221.1"/>
    </source>
</evidence>
<feature type="non-terminal residue" evidence="1">
    <location>
        <position position="1"/>
    </location>
</feature>
<evidence type="ECO:0000313" key="2">
    <source>
        <dbReference type="Proteomes" id="UP000769766"/>
    </source>
</evidence>
<keyword evidence="1" id="KW-0548">Nucleotidyltransferase</keyword>
<dbReference type="Gene3D" id="3.90.550.10">
    <property type="entry name" value="Spore Coat Polysaccharide Biosynthesis Protein SpsA, Chain A"/>
    <property type="match status" value="1"/>
</dbReference>
<keyword evidence="1" id="KW-0808">Transferase</keyword>
<proteinExistence type="predicted"/>
<comment type="caution">
    <text evidence="1">The sequence shown here is derived from an EMBL/GenBank/DDBJ whole genome shotgun (WGS) entry which is preliminary data.</text>
</comment>
<dbReference type="AlphaFoldDB" id="A0A932CMN7"/>
<dbReference type="GO" id="GO:0016779">
    <property type="term" value="F:nucleotidyltransferase activity"/>
    <property type="evidence" value="ECO:0007669"/>
    <property type="project" value="UniProtKB-KW"/>
</dbReference>
<dbReference type="Proteomes" id="UP000769766">
    <property type="component" value="Unassembled WGS sequence"/>
</dbReference>
<dbReference type="SUPFAM" id="SSF53448">
    <property type="entry name" value="Nucleotide-diphospho-sugar transferases"/>
    <property type="match status" value="1"/>
</dbReference>
<name>A0A932CMN7_UNCTE</name>
<organism evidence="1 2">
    <name type="scientific">Tectimicrobiota bacterium</name>
    <dbReference type="NCBI Taxonomy" id="2528274"/>
    <lineage>
        <taxon>Bacteria</taxon>
        <taxon>Pseudomonadati</taxon>
        <taxon>Nitrospinota/Tectimicrobiota group</taxon>
        <taxon>Candidatus Tectimicrobiota</taxon>
    </lineage>
</organism>